<dbReference type="InterPro" id="IPR005162">
    <property type="entry name" value="Retrotrans_gag_dom"/>
</dbReference>
<feature type="compositionally biased region" description="Polar residues" evidence="1">
    <location>
        <begin position="16"/>
        <end position="26"/>
    </location>
</feature>
<feature type="domain" description="Retrotransposon gag" evidence="2">
    <location>
        <begin position="172"/>
        <end position="263"/>
    </location>
</feature>
<evidence type="ECO:0000259" key="2">
    <source>
        <dbReference type="Pfam" id="PF03732"/>
    </source>
</evidence>
<dbReference type="PANTHER" id="PTHR33223">
    <property type="entry name" value="CCHC-TYPE DOMAIN-CONTAINING PROTEIN"/>
    <property type="match status" value="1"/>
</dbReference>
<comment type="caution">
    <text evidence="3">The sequence shown here is derived from an EMBL/GenBank/DDBJ whole genome shotgun (WGS) entry which is preliminary data.</text>
</comment>
<protein>
    <recommendedName>
        <fullName evidence="2">Retrotransposon gag domain-containing protein</fullName>
    </recommendedName>
</protein>
<proteinExistence type="predicted"/>
<accession>A0AAW1IIB0</accession>
<feature type="region of interest" description="Disordered" evidence="1">
    <location>
        <begin position="297"/>
        <end position="340"/>
    </location>
</feature>
<keyword evidence="4" id="KW-1185">Reference proteome</keyword>
<evidence type="ECO:0000256" key="1">
    <source>
        <dbReference type="SAM" id="MobiDB-lite"/>
    </source>
</evidence>
<dbReference type="EMBL" id="JBDFQZ010000009">
    <property type="protein sequence ID" value="KAK9689113.1"/>
    <property type="molecule type" value="Genomic_DNA"/>
</dbReference>
<name>A0AAW1IIB0_SAPOF</name>
<organism evidence="3 4">
    <name type="scientific">Saponaria officinalis</name>
    <name type="common">Common soapwort</name>
    <name type="synonym">Lychnis saponaria</name>
    <dbReference type="NCBI Taxonomy" id="3572"/>
    <lineage>
        <taxon>Eukaryota</taxon>
        <taxon>Viridiplantae</taxon>
        <taxon>Streptophyta</taxon>
        <taxon>Embryophyta</taxon>
        <taxon>Tracheophyta</taxon>
        <taxon>Spermatophyta</taxon>
        <taxon>Magnoliopsida</taxon>
        <taxon>eudicotyledons</taxon>
        <taxon>Gunneridae</taxon>
        <taxon>Pentapetalae</taxon>
        <taxon>Caryophyllales</taxon>
        <taxon>Caryophyllaceae</taxon>
        <taxon>Caryophylleae</taxon>
        <taxon>Saponaria</taxon>
    </lineage>
</organism>
<feature type="region of interest" description="Disordered" evidence="1">
    <location>
        <begin position="412"/>
        <end position="446"/>
    </location>
</feature>
<feature type="region of interest" description="Disordered" evidence="1">
    <location>
        <begin position="1"/>
        <end position="35"/>
    </location>
</feature>
<evidence type="ECO:0000313" key="4">
    <source>
        <dbReference type="Proteomes" id="UP001443914"/>
    </source>
</evidence>
<gene>
    <name evidence="3" type="ORF">RND81_09G036000</name>
</gene>
<dbReference type="AlphaFoldDB" id="A0AAW1IIB0"/>
<evidence type="ECO:0000313" key="3">
    <source>
        <dbReference type="EMBL" id="KAK9689113.1"/>
    </source>
</evidence>
<dbReference type="PANTHER" id="PTHR33223:SF10">
    <property type="entry name" value="AMINOTRANSFERASE-LIKE PLANT MOBILE DOMAIN-CONTAINING PROTEIN"/>
    <property type="match status" value="1"/>
</dbReference>
<dbReference type="Pfam" id="PF03732">
    <property type="entry name" value="Retrotrans_gag"/>
    <property type="match status" value="1"/>
</dbReference>
<feature type="compositionally biased region" description="Basic and acidic residues" evidence="1">
    <location>
        <begin position="424"/>
        <end position="439"/>
    </location>
</feature>
<sequence>MVTPIPQGGVTEEAQRQATPGTTGEGSTFPLASLTPDQQKQVWAAILRITHKDRGEDPNEPPLAIESKNLFGAGVHVDNSKDSKSTPTAFVRTHYTVQDGSESSYQPEKPDIPAGARVLIESPLSPEVLAQPVPKIKMPTVQFGGLTDPDEHLATYESHMFMYDPDDAVWCKVFPTTITGLTQSWFRGLSTGSIGSYKDLSKRFTEQYAGNRRREKSSAELFTLCQKPGERLREFLKRFDLESQQVKDLNATMAVFALTHGLADGSLKSSLIRNPPDSMYDVRASADGYIREEEYRRTFETKKEGTRPTQETRRPRSEEREKRERGGSHRGGHRESELRQRRNTFNNYTPLNRPRAEIFELTKDINNYRKPISLNSHGDKSNYCEYHRSSGHGTEDCFNLKNEIETLIRKGRLNQYTGGKRRNEHSSEKERSPAKKRIGEVMMIDG</sequence>
<reference evidence="3" key="1">
    <citation type="submission" date="2024-03" db="EMBL/GenBank/DDBJ databases">
        <title>WGS assembly of Saponaria officinalis var. Norfolk2.</title>
        <authorList>
            <person name="Jenkins J."/>
            <person name="Shu S."/>
            <person name="Grimwood J."/>
            <person name="Barry K."/>
            <person name="Goodstein D."/>
            <person name="Schmutz J."/>
            <person name="Leebens-Mack J."/>
            <person name="Osbourn A."/>
        </authorList>
    </citation>
    <scope>NUCLEOTIDE SEQUENCE [LARGE SCALE GENOMIC DNA]</scope>
    <source>
        <strain evidence="3">JIC</strain>
    </source>
</reference>
<dbReference type="Proteomes" id="UP001443914">
    <property type="component" value="Unassembled WGS sequence"/>
</dbReference>